<sequence length="414" mass="47610">MIKTNKLDNLQSKAHTNCQPNRPPSVESQNQHTYAENSQNQISQVHKSPNHRDNTGSLPFTANKYQYKIPQMNERSTNPRVQSSIDPLLDQPNNYGKRSSNQRIEPGINPLLDPPNGYGKCSSNHRNEPSVDPLLDQPNMWEKPLKKHIDILDYDVFKTQHSGVKALMTFVARSLKIHVEYLIAEAKGKNPDYTSTVLNRIKELDCITIDIAFPAASHFQYANQLELKEERESNFNYGNQQPEYELSNNNSLNHNGQQIELNSAQPDDDQRSYHRNNNYQGYSNQHTINGSLDNIDNQEFEDNLDNINSIELDREFEDDLENNDNIELDREFEDDLESNDNIELDQELEGGLEYNDNIELDWEAEDSLENNDNIELDWEVEDSLSSSELNGIDNESELNDNISCYSSDDDEITP</sequence>
<dbReference type="Proteomes" id="UP000789396">
    <property type="component" value="Unassembled WGS sequence"/>
</dbReference>
<feature type="region of interest" description="Disordered" evidence="1">
    <location>
        <begin position="1"/>
        <end position="60"/>
    </location>
</feature>
<reference evidence="2" key="1">
    <citation type="submission" date="2021-06" db="EMBL/GenBank/DDBJ databases">
        <authorList>
            <person name="Kallberg Y."/>
            <person name="Tangrot J."/>
            <person name="Rosling A."/>
        </authorList>
    </citation>
    <scope>NUCLEOTIDE SEQUENCE</scope>
    <source>
        <strain evidence="2">IN212</strain>
    </source>
</reference>
<feature type="region of interest" description="Disordered" evidence="1">
    <location>
        <begin position="382"/>
        <end position="414"/>
    </location>
</feature>
<accession>A0A9N8WBY8</accession>
<dbReference type="EMBL" id="CAJVPZ010000981">
    <property type="protein sequence ID" value="CAG8481358.1"/>
    <property type="molecule type" value="Genomic_DNA"/>
</dbReference>
<evidence type="ECO:0000313" key="3">
    <source>
        <dbReference type="Proteomes" id="UP000789396"/>
    </source>
</evidence>
<protein>
    <submittedName>
        <fullName evidence="2">4940_t:CDS:1</fullName>
    </submittedName>
</protein>
<feature type="compositionally biased region" description="Polar residues" evidence="1">
    <location>
        <begin position="7"/>
        <end position="47"/>
    </location>
</feature>
<name>A0A9N8WBY8_9GLOM</name>
<feature type="region of interest" description="Disordered" evidence="1">
    <location>
        <begin position="72"/>
        <end position="108"/>
    </location>
</feature>
<evidence type="ECO:0000256" key="1">
    <source>
        <dbReference type="SAM" id="MobiDB-lite"/>
    </source>
</evidence>
<gene>
    <name evidence="2" type="ORF">RFULGI_LOCUS1557</name>
</gene>
<organism evidence="2 3">
    <name type="scientific">Racocetra fulgida</name>
    <dbReference type="NCBI Taxonomy" id="60492"/>
    <lineage>
        <taxon>Eukaryota</taxon>
        <taxon>Fungi</taxon>
        <taxon>Fungi incertae sedis</taxon>
        <taxon>Mucoromycota</taxon>
        <taxon>Glomeromycotina</taxon>
        <taxon>Glomeromycetes</taxon>
        <taxon>Diversisporales</taxon>
        <taxon>Gigasporaceae</taxon>
        <taxon>Racocetra</taxon>
    </lineage>
</organism>
<proteinExistence type="predicted"/>
<keyword evidence="3" id="KW-1185">Reference proteome</keyword>
<comment type="caution">
    <text evidence="2">The sequence shown here is derived from an EMBL/GenBank/DDBJ whole genome shotgun (WGS) entry which is preliminary data.</text>
</comment>
<feature type="compositionally biased region" description="Polar residues" evidence="1">
    <location>
        <begin position="73"/>
        <end position="103"/>
    </location>
</feature>
<dbReference type="AlphaFoldDB" id="A0A9N8WBY8"/>
<evidence type="ECO:0000313" key="2">
    <source>
        <dbReference type="EMBL" id="CAG8481358.1"/>
    </source>
</evidence>